<protein>
    <submittedName>
        <fullName evidence="1">Uncharacterized protein</fullName>
    </submittedName>
</protein>
<proteinExistence type="predicted"/>
<keyword evidence="2" id="KW-1185">Reference proteome</keyword>
<dbReference type="EMBL" id="PPHD01056280">
    <property type="protein sequence ID" value="POI22629.1"/>
    <property type="molecule type" value="Genomic_DNA"/>
</dbReference>
<name>A0A2P4SET6_BAMTH</name>
<dbReference type="AlphaFoldDB" id="A0A2P4SET6"/>
<dbReference type="Proteomes" id="UP000237246">
    <property type="component" value="Unassembled WGS sequence"/>
</dbReference>
<gene>
    <name evidence="1" type="ORF">CIB84_013624</name>
</gene>
<sequence>MRLLQGFKVEFCNDSSPEKFRVLHSRGDLPKQNKQTQIRMSN</sequence>
<evidence type="ECO:0000313" key="2">
    <source>
        <dbReference type="Proteomes" id="UP000237246"/>
    </source>
</evidence>
<reference evidence="1 2" key="1">
    <citation type="submission" date="2018-01" db="EMBL/GenBank/DDBJ databases">
        <title>Comparison of the Chinese Bamboo Partridge and Red Junglefowl genome sequences highlights the importance of demography in genome evolution.</title>
        <authorList>
            <person name="Tiley G.P."/>
            <person name="Kimball R.T."/>
            <person name="Braun E.L."/>
            <person name="Burleigh J.G."/>
        </authorList>
    </citation>
    <scope>NUCLEOTIDE SEQUENCE [LARGE SCALE GENOMIC DNA]</scope>
    <source>
        <strain evidence="1">RTK389</strain>
        <tissue evidence="1">Blood</tissue>
    </source>
</reference>
<comment type="caution">
    <text evidence="1">The sequence shown here is derived from an EMBL/GenBank/DDBJ whole genome shotgun (WGS) entry which is preliminary data.</text>
</comment>
<evidence type="ECO:0000313" key="1">
    <source>
        <dbReference type="EMBL" id="POI22629.1"/>
    </source>
</evidence>
<accession>A0A2P4SET6</accession>
<organism evidence="1 2">
    <name type="scientific">Bambusicola thoracicus</name>
    <name type="common">Chinese bamboo-partridge</name>
    <name type="synonym">Perdix thoracica</name>
    <dbReference type="NCBI Taxonomy" id="9083"/>
    <lineage>
        <taxon>Eukaryota</taxon>
        <taxon>Metazoa</taxon>
        <taxon>Chordata</taxon>
        <taxon>Craniata</taxon>
        <taxon>Vertebrata</taxon>
        <taxon>Euteleostomi</taxon>
        <taxon>Archelosauria</taxon>
        <taxon>Archosauria</taxon>
        <taxon>Dinosauria</taxon>
        <taxon>Saurischia</taxon>
        <taxon>Theropoda</taxon>
        <taxon>Coelurosauria</taxon>
        <taxon>Aves</taxon>
        <taxon>Neognathae</taxon>
        <taxon>Galloanserae</taxon>
        <taxon>Galliformes</taxon>
        <taxon>Phasianidae</taxon>
        <taxon>Perdicinae</taxon>
        <taxon>Bambusicola</taxon>
    </lineage>
</organism>